<evidence type="ECO:0000313" key="15">
    <source>
        <dbReference type="Proteomes" id="UP000034667"/>
    </source>
</evidence>
<dbReference type="Gene3D" id="3.40.50.2000">
    <property type="entry name" value="Glycogen Phosphorylase B"/>
    <property type="match status" value="2"/>
</dbReference>
<dbReference type="CDD" id="cd03801">
    <property type="entry name" value="GT4_PimA-like"/>
    <property type="match status" value="1"/>
</dbReference>
<dbReference type="EMBL" id="JJQE01000077">
    <property type="protein sequence ID" value="KKH29189.1"/>
    <property type="molecule type" value="Genomic_DNA"/>
</dbReference>
<dbReference type="SUPFAM" id="SSF53756">
    <property type="entry name" value="UDP-Glycosyltransferase/glycogen phosphorylase"/>
    <property type="match status" value="1"/>
</dbReference>
<sequence length="376" mass="43281">MADVVYYYPTKNGAPSEVGRNLFLGILNKKLPIKISLFSQYKKEDSNLKKIYANVGIFSLSNLLRLDKNYIVHFSVEPIAFPNRKFLLYLLSTFNKKIFGKSKLIINYHGDPRTEFEIKFNNGNYLTCLLQLPDYFLTPFILKNSDSIVVNSYLMRELFHSRYNISNLFVIPNALDDSWRGENKLLDLNKKNTINLFFHGRLAPEKGVDLLIKAFSYNLRKEVQLKLYLAGSQRDKKYTTYLKNLCTELGIEENVIFLGSLPISLLKSYLSSVDAAIYPSVYEPFSLAILEAFSTVNGPVLYSSKSGIHDFVIKEGYNFYSFEPSIEGISNSIKILTEQDYDETISYKQKEFAAMYSWDKIADKYVELYTEIGRAP</sequence>
<evidence type="ECO:0000313" key="13">
    <source>
        <dbReference type="Proteomes" id="UP000034243"/>
    </source>
</evidence>
<dbReference type="RefSeq" id="WP_048037195.1">
    <property type="nucleotide sequence ID" value="NZ_JJPB01000120.1"/>
</dbReference>
<dbReference type="Proteomes" id="UP000034921">
    <property type="component" value="Unassembled WGS sequence"/>
</dbReference>
<comment type="caution">
    <text evidence="5">The sequence shown here is derived from an EMBL/GenBank/DDBJ whole genome shotgun (WGS) entry which is preliminary data.</text>
</comment>
<feature type="domain" description="Glycosyl transferase family 1" evidence="2">
    <location>
        <begin position="191"/>
        <end position="343"/>
    </location>
</feature>
<dbReference type="PANTHER" id="PTHR46401:SF2">
    <property type="entry name" value="GLYCOSYLTRANSFERASE WBBK-RELATED"/>
    <property type="match status" value="1"/>
</dbReference>
<dbReference type="EMBL" id="JJPE01000152">
    <property type="protein sequence ID" value="KKG40420.1"/>
    <property type="molecule type" value="Genomic_DNA"/>
</dbReference>
<evidence type="ECO:0000313" key="6">
    <source>
        <dbReference type="EMBL" id="KKG43343.1"/>
    </source>
</evidence>
<evidence type="ECO:0000313" key="7">
    <source>
        <dbReference type="EMBL" id="KKG53490.1"/>
    </source>
</evidence>
<accession>A0A0F8H834</accession>
<dbReference type="PANTHER" id="PTHR46401">
    <property type="entry name" value="GLYCOSYLTRANSFERASE WBBK-RELATED"/>
    <property type="match status" value="1"/>
</dbReference>
<dbReference type="PATRIC" id="fig|2209.39.peg.4272"/>
<dbReference type="Proteomes" id="UP000034243">
    <property type="component" value="Unassembled WGS sequence"/>
</dbReference>
<evidence type="ECO:0000259" key="2">
    <source>
        <dbReference type="Pfam" id="PF00534"/>
    </source>
</evidence>
<dbReference type="EMBL" id="JJPF01000065">
    <property type="protein sequence ID" value="KKG43343.1"/>
    <property type="molecule type" value="Genomic_DNA"/>
</dbReference>
<evidence type="ECO:0000313" key="12">
    <source>
        <dbReference type="Proteomes" id="UP000034195"/>
    </source>
</evidence>
<dbReference type="EMBL" id="JJPB01000120">
    <property type="protein sequence ID" value="KKG29191.1"/>
    <property type="molecule type" value="Genomic_DNA"/>
</dbReference>
<evidence type="ECO:0000256" key="1">
    <source>
        <dbReference type="ARBA" id="ARBA00022679"/>
    </source>
</evidence>
<dbReference type="Proteomes" id="UP000034667">
    <property type="component" value="Unassembled WGS sequence"/>
</dbReference>
<dbReference type="Proteomes" id="UP000033878">
    <property type="component" value="Unassembled WGS sequence"/>
</dbReference>
<dbReference type="Proteomes" id="UP000034151">
    <property type="component" value="Unassembled WGS sequence"/>
</dbReference>
<evidence type="ECO:0000313" key="11">
    <source>
        <dbReference type="Proteomes" id="UP000034151"/>
    </source>
</evidence>
<organism evidence="5 14">
    <name type="scientific">Methanosarcina mazei</name>
    <name type="common">Methanosarcina frisia</name>
    <dbReference type="NCBI Taxonomy" id="2209"/>
    <lineage>
        <taxon>Archaea</taxon>
        <taxon>Methanobacteriati</taxon>
        <taxon>Methanobacteriota</taxon>
        <taxon>Stenosarchaea group</taxon>
        <taxon>Methanomicrobia</taxon>
        <taxon>Methanosarcinales</taxon>
        <taxon>Methanosarcinaceae</taxon>
        <taxon>Methanosarcina</taxon>
    </lineage>
</organism>
<dbReference type="GO" id="GO:0016757">
    <property type="term" value="F:glycosyltransferase activity"/>
    <property type="evidence" value="ECO:0007669"/>
    <property type="project" value="InterPro"/>
</dbReference>
<dbReference type="EMBL" id="JJPG01000055">
    <property type="protein sequence ID" value="KKG53490.1"/>
    <property type="molecule type" value="Genomic_DNA"/>
</dbReference>
<evidence type="ECO:0000313" key="4">
    <source>
        <dbReference type="EMBL" id="KKG40420.1"/>
    </source>
</evidence>
<evidence type="ECO:0000313" key="16">
    <source>
        <dbReference type="Proteomes" id="UP000034921"/>
    </source>
</evidence>
<protein>
    <recommendedName>
        <fullName evidence="2">Glycosyl transferase family 1 domain-containing protein</fullName>
    </recommendedName>
</protein>
<evidence type="ECO:0000313" key="8">
    <source>
        <dbReference type="EMBL" id="KKG56376.1"/>
    </source>
</evidence>
<dbReference type="EMBL" id="JJPD01000110">
    <property type="protein sequence ID" value="KKG40745.1"/>
    <property type="molecule type" value="Genomic_DNA"/>
</dbReference>
<evidence type="ECO:0000313" key="5">
    <source>
        <dbReference type="EMBL" id="KKG40745.1"/>
    </source>
</evidence>
<keyword evidence="1" id="KW-0808">Transferase</keyword>
<proteinExistence type="predicted"/>
<dbReference type="InterPro" id="IPR001296">
    <property type="entry name" value="Glyco_trans_1"/>
</dbReference>
<dbReference type="Proteomes" id="UP000034577">
    <property type="component" value="Unassembled WGS sequence"/>
</dbReference>
<dbReference type="Proteomes" id="UP000034195">
    <property type="component" value="Unassembled WGS sequence"/>
</dbReference>
<dbReference type="Pfam" id="PF00534">
    <property type="entry name" value="Glycos_transf_1"/>
    <property type="match status" value="1"/>
</dbReference>
<evidence type="ECO:0000313" key="3">
    <source>
        <dbReference type="EMBL" id="KKG29191.1"/>
    </source>
</evidence>
<dbReference type="EMBL" id="JJPH01000002">
    <property type="protein sequence ID" value="KKG56376.1"/>
    <property type="molecule type" value="Genomic_DNA"/>
</dbReference>
<evidence type="ECO:0000313" key="10">
    <source>
        <dbReference type="Proteomes" id="UP000033878"/>
    </source>
</evidence>
<reference evidence="10 11" key="1">
    <citation type="journal article" date="2015" name="ISME J.">
        <title>Genomic and phenotypic differentiation among Methanosarcina mazei populations from Columbia River sediment.</title>
        <authorList>
            <person name="Youngblut N.D."/>
            <person name="Wirth J.S."/>
            <person name="Henriksen J.R."/>
            <person name="Smith M."/>
            <person name="Simon H."/>
            <person name="Metcalf W.W."/>
            <person name="Whitaker R.J."/>
        </authorList>
    </citation>
    <scope>NUCLEOTIDE SEQUENCE [LARGE SCALE GENOMIC DNA]</scope>
    <source>
        <strain evidence="9 16">1.F.M.0.5</strain>
        <strain evidence="3 10">3.F.A.1A.3</strain>
        <strain evidence="5 14">3.F.A.2.12</strain>
        <strain evidence="4 15">3.F.A.2.3</strain>
        <strain evidence="6 11">3.F.A.2.5</strain>
        <strain evidence="7 12">3.F.A.2.6</strain>
        <strain evidence="8 13">3.F.A.2.7</strain>
    </source>
</reference>
<name>A0A0F8H834_METMZ</name>
<evidence type="ECO:0000313" key="14">
    <source>
        <dbReference type="Proteomes" id="UP000034577"/>
    </source>
</evidence>
<gene>
    <name evidence="5" type="ORF">DU35_16540</name>
    <name evidence="8" type="ORF">DU36_18620</name>
    <name evidence="7" type="ORF">DU38_00560</name>
    <name evidence="6" type="ORF">DU39_19730</name>
    <name evidence="4" type="ORF">DU41_01440</name>
    <name evidence="3" type="ORF">DU49_12600</name>
    <name evidence="9" type="ORF">DU60_19865</name>
</gene>
<evidence type="ECO:0000313" key="9">
    <source>
        <dbReference type="EMBL" id="KKH29189.1"/>
    </source>
</evidence>
<dbReference type="AlphaFoldDB" id="A0A0F8H834"/>